<dbReference type="InterPro" id="IPR018973">
    <property type="entry name" value="MZB"/>
</dbReference>
<dbReference type="EMBL" id="FPLD01000146">
    <property type="protein sequence ID" value="SGZ19500.1"/>
    <property type="molecule type" value="Genomic_DNA"/>
</dbReference>
<protein>
    <recommendedName>
        <fullName evidence="1">MrfA-like Zn-binding domain-containing protein</fullName>
    </recommendedName>
</protein>
<proteinExistence type="predicted"/>
<feature type="domain" description="MrfA-like Zn-binding" evidence="1">
    <location>
        <begin position="481"/>
        <end position="585"/>
    </location>
</feature>
<evidence type="ECO:0000313" key="3">
    <source>
        <dbReference type="Proteomes" id="UP000183794"/>
    </source>
</evidence>
<gene>
    <name evidence="2" type="ORF">NVI5450_4773</name>
</gene>
<dbReference type="RefSeq" id="WP_075498147.1">
    <property type="nucleotide sequence ID" value="NZ_CAWRBC010000126.1"/>
</dbReference>
<evidence type="ECO:0000259" key="1">
    <source>
        <dbReference type="Pfam" id="PF09369"/>
    </source>
</evidence>
<dbReference type="AlphaFoldDB" id="A0A1L0ANJ1"/>
<dbReference type="NCBIfam" id="NF038324">
    <property type="entry name" value="DrmB_fam"/>
    <property type="match status" value="1"/>
</dbReference>
<accession>A0A1L0ANJ1</accession>
<reference evidence="2 3" key="1">
    <citation type="submission" date="2016-11" db="EMBL/GenBank/DDBJ databases">
        <authorList>
            <person name="Jaros S."/>
            <person name="Januszkiewicz K."/>
            <person name="Wedrychowicz H."/>
        </authorList>
    </citation>
    <scope>NUCLEOTIDE SEQUENCE [LARGE SCALE GENOMIC DNA]</scope>
    <source>
        <strain evidence="2">NVI 5450</strain>
    </source>
</reference>
<dbReference type="Pfam" id="PF09369">
    <property type="entry name" value="MZB"/>
    <property type="match status" value="1"/>
</dbReference>
<name>A0A1L0ANJ1_9GAMM</name>
<dbReference type="OrthoDB" id="9134227at2"/>
<dbReference type="Proteomes" id="UP000183794">
    <property type="component" value="Unassembled WGS sequence"/>
</dbReference>
<sequence length="616" mass="68948">MGNKSKVKTRKGQLIHTFGTGAMQINKDGVSMITCGLDHWFESDNTQQALDDSTIKKFELTDERLQKKLDVAAFRIPPDFNVLEDGKPHRVPIPAKRFPLWHICSNTKCQALSVPHEGSNCEKRLFCEKCNAPTFQSRFISLCSDGHISDFPWFEWLNQHSGGDCSADTCQLKLEGTGSSSVSNIRVRCETCKSKSVSLKGIFQSEPNEKGQLESTLSKAGIKCCSSSPWLGDSAQNQCGKVPVAALRQSTNVYFSKTDSSIHIPFQGNGIHKDVNESFEDLTEQQKSRINGAGDLAVKVQIMGGILNGTYSDTSLKAYFALKEKDIKELKCETEEKYRSQERKYFLEGINEKTLAVRPQKISNYQVWLSKYISHISLVRKLTVTQTMYGFDRISPGTNKSYDDYKKMLWVDHSNIGKWLPAVQSHGEGIYLEFDAKHIQEWSEKHAKSSSFINLMLKKEEHGYLDKFEDLTPEFLLIHSFSHLLINQLIYESGYSSASLRERLYVSSKDNHKMYGLLIYTASGDSEGSLGGLVRVGQPGNLEPIIEKAVSNASWCSSDPICFETGHHGGQGPNGLNLAACHNCLLLPETSCEVFNSLLDRMTINATISELNGYFD</sequence>
<dbReference type="InterPro" id="IPR047721">
    <property type="entry name" value="DrmB"/>
</dbReference>
<evidence type="ECO:0000313" key="2">
    <source>
        <dbReference type="EMBL" id="SGZ19500.1"/>
    </source>
</evidence>
<organism evidence="2 3">
    <name type="scientific">Moritella viscosa</name>
    <dbReference type="NCBI Taxonomy" id="80854"/>
    <lineage>
        <taxon>Bacteria</taxon>
        <taxon>Pseudomonadati</taxon>
        <taxon>Pseudomonadota</taxon>
        <taxon>Gammaproteobacteria</taxon>
        <taxon>Alteromonadales</taxon>
        <taxon>Moritellaceae</taxon>
        <taxon>Moritella</taxon>
    </lineage>
</organism>